<sequence>MPSAEEIQSYLVGAWRLMNGKPEAIRMFDLSADGFWNSFYAILIAVPALTVGWATVASEVGDGTGGRVATVALLGVIDIATWVLPLVAFAFLSRPLGVGDRFVAYVVAGNWGSALLVWIMLPPALIRLVFPGWQDAATLLSIAVFVVSLALTWRLTNAVIDRGAALATGVFALMLAMSIAVLVTLQGLFGIEVPAAG</sequence>
<evidence type="ECO:0000313" key="3">
    <source>
        <dbReference type="Proteomes" id="UP000321389"/>
    </source>
</evidence>
<accession>A0A5B8L027</accession>
<protein>
    <submittedName>
        <fullName evidence="2">Transporter</fullName>
    </submittedName>
</protein>
<dbReference type="EMBL" id="CP042301">
    <property type="protein sequence ID" value="QDZ01206.1"/>
    <property type="molecule type" value="Genomic_DNA"/>
</dbReference>
<feature type="transmembrane region" description="Helical" evidence="1">
    <location>
        <begin position="68"/>
        <end position="90"/>
    </location>
</feature>
<keyword evidence="3" id="KW-1185">Reference proteome</keyword>
<keyword evidence="1" id="KW-0812">Transmembrane</keyword>
<dbReference type="OrthoDB" id="9811204at2"/>
<feature type="transmembrane region" description="Helical" evidence="1">
    <location>
        <begin position="165"/>
        <end position="189"/>
    </location>
</feature>
<dbReference type="KEGG" id="niy:FQ775_12915"/>
<reference evidence="2" key="1">
    <citation type="submission" date="2020-04" db="EMBL/GenBank/DDBJ databases">
        <title>Nitratireductor sp. nov. isolated from mangrove soil.</title>
        <authorList>
            <person name="Ye Y."/>
        </authorList>
    </citation>
    <scope>NUCLEOTIDE SEQUENCE</scope>
    <source>
        <strain evidence="2">SY7</strain>
    </source>
</reference>
<evidence type="ECO:0000313" key="2">
    <source>
        <dbReference type="EMBL" id="QDZ01206.1"/>
    </source>
</evidence>
<dbReference type="RefSeq" id="WP_146299851.1">
    <property type="nucleotide sequence ID" value="NZ_CP042301.2"/>
</dbReference>
<proteinExistence type="predicted"/>
<organism evidence="2 3">
    <name type="scientific">Nitratireductor mangrovi</name>
    <dbReference type="NCBI Taxonomy" id="2599600"/>
    <lineage>
        <taxon>Bacteria</taxon>
        <taxon>Pseudomonadati</taxon>
        <taxon>Pseudomonadota</taxon>
        <taxon>Alphaproteobacteria</taxon>
        <taxon>Hyphomicrobiales</taxon>
        <taxon>Phyllobacteriaceae</taxon>
        <taxon>Nitratireductor</taxon>
    </lineage>
</organism>
<dbReference type="AlphaFoldDB" id="A0A5B8L027"/>
<dbReference type="Proteomes" id="UP000321389">
    <property type="component" value="Chromosome"/>
</dbReference>
<keyword evidence="1" id="KW-0472">Membrane</keyword>
<name>A0A5B8L027_9HYPH</name>
<feature type="transmembrane region" description="Helical" evidence="1">
    <location>
        <begin position="133"/>
        <end position="153"/>
    </location>
</feature>
<gene>
    <name evidence="2" type="ORF">FQ775_12915</name>
</gene>
<feature type="transmembrane region" description="Helical" evidence="1">
    <location>
        <begin position="102"/>
        <end position="121"/>
    </location>
</feature>
<keyword evidence="1" id="KW-1133">Transmembrane helix</keyword>
<evidence type="ECO:0000256" key="1">
    <source>
        <dbReference type="SAM" id="Phobius"/>
    </source>
</evidence>
<feature type="transmembrane region" description="Helical" evidence="1">
    <location>
        <begin position="35"/>
        <end position="56"/>
    </location>
</feature>